<protein>
    <recommendedName>
        <fullName evidence="3">OTU domain-containing protein</fullName>
    </recommendedName>
</protein>
<dbReference type="PROSITE" id="PS50802">
    <property type="entry name" value="OTU"/>
    <property type="match status" value="1"/>
</dbReference>
<dbReference type="Pfam" id="PF02338">
    <property type="entry name" value="OTU"/>
    <property type="match status" value="1"/>
</dbReference>
<feature type="region of interest" description="Disordered" evidence="2">
    <location>
        <begin position="139"/>
        <end position="167"/>
    </location>
</feature>
<dbReference type="EMBL" id="HBEW01008528">
    <property type="protein sequence ID" value="CAD8588867.1"/>
    <property type="molecule type" value="Transcribed_RNA"/>
</dbReference>
<dbReference type="PANTHER" id="PTHR12419:SF111">
    <property type="entry name" value="OVARIAN TUMOR DOMAIN-CONTAINING DEUBIQUITINATING ENZYME 9"/>
    <property type="match status" value="1"/>
</dbReference>
<dbReference type="InterPro" id="IPR050704">
    <property type="entry name" value="Peptidase_C85-like"/>
</dbReference>
<dbReference type="Gene3D" id="1.20.58.80">
    <property type="entry name" value="Phosphotransferase system, lactose/cellobiose-type IIA subunit"/>
    <property type="match status" value="1"/>
</dbReference>
<sequence length="475" mass="51614">MARVNHAPALASSTKPPPPPSTKEIRRRVRRQEVDQRASLDVYFRTAEHIALQAKVFRAEDNFPQLYRLLYAYVSLVLDTMTEHADWTSSKYETRARREEARTRDALGEMETLAPVIDEAAESWRRLYGDNEIAIGAPPVRPPPISVTRGGTHVEASPSGRLDVASNAAPRPAAGLTAAMERSSLNVPRPTEASLSKHSMFGAKLPSASETASAARAAAAQSSGHGDIDGPPLGTGATNIDNATTVSSSSSSVIGPVSSHLGAQVPPPSRAIVGASGSVNRHAHSLLPPPPPPPPSMAEDSFAQGIMYSAASVDFQPKVIVQVPTTDEADTDHTRLDTRLKLYGLREKVVRGDGNCQFRAIADQLFQDQERHAECRTVVINQLRRAAEDYAPYVPEDYDQYVQTMSLDTTWGDHITLQAAADAYGIAMCVISSYKDNFVVEIQPKIKRSARVCWISFWAEVHYNSIYPLPNPAAG</sequence>
<gene>
    <name evidence="4" type="ORF">OMED0929_LOCUS7187</name>
</gene>
<dbReference type="SUPFAM" id="SSF54001">
    <property type="entry name" value="Cysteine proteinases"/>
    <property type="match status" value="1"/>
</dbReference>
<dbReference type="CDD" id="cd22751">
    <property type="entry name" value="OTU_plant_OTU9-like"/>
    <property type="match status" value="1"/>
</dbReference>
<comment type="similarity">
    <text evidence="1">Belongs to the peptidase C85 family.</text>
</comment>
<feature type="region of interest" description="Disordered" evidence="2">
    <location>
        <begin position="179"/>
        <end position="275"/>
    </location>
</feature>
<dbReference type="AlphaFoldDB" id="A0A7S0KPX4"/>
<dbReference type="InterPro" id="IPR038765">
    <property type="entry name" value="Papain-like_cys_pep_sf"/>
</dbReference>
<feature type="region of interest" description="Disordered" evidence="2">
    <location>
        <begin position="1"/>
        <end position="31"/>
    </location>
</feature>
<proteinExistence type="inferred from homology"/>
<feature type="domain" description="OTU" evidence="3">
    <location>
        <begin position="345"/>
        <end position="469"/>
    </location>
</feature>
<dbReference type="GO" id="GO:0016579">
    <property type="term" value="P:protein deubiquitination"/>
    <property type="evidence" value="ECO:0007669"/>
    <property type="project" value="TreeGrafter"/>
</dbReference>
<feature type="compositionally biased region" description="Low complexity" evidence="2">
    <location>
        <begin position="207"/>
        <end position="223"/>
    </location>
</feature>
<dbReference type="GO" id="GO:0004843">
    <property type="term" value="F:cysteine-type deubiquitinase activity"/>
    <property type="evidence" value="ECO:0007669"/>
    <property type="project" value="TreeGrafter"/>
</dbReference>
<reference evidence="4" key="1">
    <citation type="submission" date="2021-01" db="EMBL/GenBank/DDBJ databases">
        <authorList>
            <person name="Corre E."/>
            <person name="Pelletier E."/>
            <person name="Niang G."/>
            <person name="Scheremetjew M."/>
            <person name="Finn R."/>
            <person name="Kale V."/>
            <person name="Holt S."/>
            <person name="Cochrane G."/>
            <person name="Meng A."/>
            <person name="Brown T."/>
            <person name="Cohen L."/>
        </authorList>
    </citation>
    <scope>NUCLEOTIDE SEQUENCE</scope>
    <source>
        <strain evidence="4">Clade-D-RCC2572</strain>
    </source>
</reference>
<accession>A0A7S0KPX4</accession>
<dbReference type="Gene3D" id="3.90.70.80">
    <property type="match status" value="1"/>
</dbReference>
<dbReference type="PANTHER" id="PTHR12419">
    <property type="entry name" value="OTU DOMAIN CONTAINING PROTEIN"/>
    <property type="match status" value="1"/>
</dbReference>
<feature type="compositionally biased region" description="Low complexity" evidence="2">
    <location>
        <begin position="246"/>
        <end position="259"/>
    </location>
</feature>
<dbReference type="InterPro" id="IPR015063">
    <property type="entry name" value="USP8_dimer"/>
</dbReference>
<evidence type="ECO:0000256" key="1">
    <source>
        <dbReference type="ARBA" id="ARBA00010407"/>
    </source>
</evidence>
<dbReference type="Pfam" id="PF08969">
    <property type="entry name" value="USP8_dimer"/>
    <property type="match status" value="1"/>
</dbReference>
<feature type="compositionally biased region" description="Polar residues" evidence="2">
    <location>
        <begin position="236"/>
        <end position="245"/>
    </location>
</feature>
<name>A0A7S0KPX4_9CHLO</name>
<evidence type="ECO:0000256" key="2">
    <source>
        <dbReference type="SAM" id="MobiDB-lite"/>
    </source>
</evidence>
<evidence type="ECO:0000259" key="3">
    <source>
        <dbReference type="PROSITE" id="PS50802"/>
    </source>
</evidence>
<evidence type="ECO:0000313" key="4">
    <source>
        <dbReference type="EMBL" id="CAD8588867.1"/>
    </source>
</evidence>
<organism evidence="4">
    <name type="scientific">Ostreococcus mediterraneus</name>
    <dbReference type="NCBI Taxonomy" id="1486918"/>
    <lineage>
        <taxon>Eukaryota</taxon>
        <taxon>Viridiplantae</taxon>
        <taxon>Chlorophyta</taxon>
        <taxon>Mamiellophyceae</taxon>
        <taxon>Mamiellales</taxon>
        <taxon>Bathycoccaceae</taxon>
        <taxon>Ostreococcus</taxon>
    </lineage>
</organism>
<dbReference type="InterPro" id="IPR003323">
    <property type="entry name" value="OTU_dom"/>
</dbReference>